<dbReference type="PROSITE" id="PS50297">
    <property type="entry name" value="ANK_REP_REGION"/>
    <property type="match status" value="6"/>
</dbReference>
<proteinExistence type="predicted"/>
<gene>
    <name evidence="6" type="ORF">RFI_10714</name>
</gene>
<sequence>MTENKDINGADLAEETENNTINGHKRKRTVERLTTIARENQRKDLRICVGDKVALDDDKEGYVHFIGPVQTDKKGLVEYYGIEIMPPNEGQTNGNFYHRQCFFPKNPRSAVLVPKQKITAIVKRKGNKDFFLKKGEDKKKRNNVFWCFLYMYNINNISINGLRLTIHDKVKVKGRSNGEVKFIGPTLFGPNVWYGVELDSKLGRNNGMVQGVRYFQAQAQTAVFVREEALIPLGTRCRPIPSLSRTLKKLQQTFNQTINTTIYKQINKKDKSGNPKQFKMEYQPKAPIEMASDLFEACAKGDLKTVRAILAIDKTVAKHAVDPHTEASALMTACYHGFHAIVHELLITKQIDVNETNYHGLNALHFTAQAGFDNIAELLIKHGVDVDMRTEDGITALYIAVEKGHELVVEKLLTSYADVNLSSREDESPLIQACHRGYDKIVKRLLRAPNIRVNQRRKNDGATALFVACREGHTECVRELLSNIQIHVNESKTNGRSPLFIAAFFGHLNIVDILLKHSEKMNERRIEHGIINVDQSDSKGFTPLFVAAQNGHTEIVKFLYHNILCMGRGHTPLWISGLRGHVDVVRVLLAHPNIDIDYKDLSGVTALWAACQNNNVNVVELLLHPRDVEAKVETQGHSKKLTLASSEGLFLPIDEEADKNMHELDLGDLNLEKLEKSRESEDEDEDAPKRKSDRKNEDAAKKGNSENTTDDNRDNAVETPTDNSTEPRHAHRRTNSRLLWRKKGQRKGADPNLAKHDGCTPLWIAASRGNHECRSISSFALYLYLQFQLTCVAQQLTMFAFFFFVICQGATPLFVACQNGKKEAVDLLLGARADVNKPRNGDGTTPLMMAAHNGHSDIVDVLLRSGADPMRSNSTGLNALGCAAMQGHARIVKLCYQHLCRVKTPESIRNTSGYLSKRLRK</sequence>
<feature type="repeat" description="ANK" evidence="3">
    <location>
        <begin position="808"/>
        <end position="840"/>
    </location>
</feature>
<feature type="compositionally biased region" description="Basic and acidic residues" evidence="4">
    <location>
        <begin position="670"/>
        <end position="679"/>
    </location>
</feature>
<keyword evidence="1" id="KW-0677">Repeat</keyword>
<dbReference type="SUPFAM" id="SSF48403">
    <property type="entry name" value="Ankyrin repeat"/>
    <property type="match status" value="2"/>
</dbReference>
<feature type="compositionally biased region" description="Basic residues" evidence="4">
    <location>
        <begin position="729"/>
        <end position="746"/>
    </location>
</feature>
<reference evidence="6 7" key="1">
    <citation type="journal article" date="2013" name="Curr. Biol.">
        <title>The Genome of the Foraminiferan Reticulomyxa filosa.</title>
        <authorList>
            <person name="Glockner G."/>
            <person name="Hulsmann N."/>
            <person name="Schleicher M."/>
            <person name="Noegel A.A."/>
            <person name="Eichinger L."/>
            <person name="Gallinger C."/>
            <person name="Pawlowski J."/>
            <person name="Sierra R."/>
            <person name="Euteneuer U."/>
            <person name="Pillet L."/>
            <person name="Moustafa A."/>
            <person name="Platzer M."/>
            <person name="Groth M."/>
            <person name="Szafranski K."/>
            <person name="Schliwa M."/>
        </authorList>
    </citation>
    <scope>NUCLEOTIDE SEQUENCE [LARGE SCALE GENOMIC DNA]</scope>
</reference>
<dbReference type="Proteomes" id="UP000023152">
    <property type="component" value="Unassembled WGS sequence"/>
</dbReference>
<dbReference type="Gene3D" id="2.30.30.190">
    <property type="entry name" value="CAP Gly-rich-like domain"/>
    <property type="match status" value="2"/>
</dbReference>
<dbReference type="SMART" id="SM00248">
    <property type="entry name" value="ANK"/>
    <property type="match status" value="13"/>
</dbReference>
<comment type="caution">
    <text evidence="6">The sequence shown here is derived from an EMBL/GenBank/DDBJ whole genome shotgun (WGS) entry which is preliminary data.</text>
</comment>
<dbReference type="SUPFAM" id="SSF74924">
    <property type="entry name" value="Cap-Gly domain"/>
    <property type="match status" value="2"/>
</dbReference>
<dbReference type="PRINTS" id="PR01415">
    <property type="entry name" value="ANKYRIN"/>
</dbReference>
<feature type="region of interest" description="Disordered" evidence="4">
    <location>
        <begin position="1"/>
        <end position="23"/>
    </location>
</feature>
<feature type="compositionally biased region" description="Basic and acidic residues" evidence="4">
    <location>
        <begin position="687"/>
        <end position="716"/>
    </location>
</feature>
<evidence type="ECO:0000256" key="3">
    <source>
        <dbReference type="PROSITE-ProRule" id="PRU00023"/>
    </source>
</evidence>
<evidence type="ECO:0000256" key="4">
    <source>
        <dbReference type="SAM" id="MobiDB-lite"/>
    </source>
</evidence>
<feature type="repeat" description="ANK" evidence="3">
    <location>
        <begin position="539"/>
        <end position="559"/>
    </location>
</feature>
<dbReference type="InterPro" id="IPR051165">
    <property type="entry name" value="Multifunctional_ANK_Repeat"/>
</dbReference>
<keyword evidence="7" id="KW-1185">Reference proteome</keyword>
<dbReference type="EMBL" id="ASPP01007874">
    <property type="protein sequence ID" value="ETO26423.1"/>
    <property type="molecule type" value="Genomic_DNA"/>
</dbReference>
<feature type="repeat" description="ANK" evidence="3">
    <location>
        <begin position="494"/>
        <end position="526"/>
    </location>
</feature>
<organism evidence="6 7">
    <name type="scientific">Reticulomyxa filosa</name>
    <dbReference type="NCBI Taxonomy" id="46433"/>
    <lineage>
        <taxon>Eukaryota</taxon>
        <taxon>Sar</taxon>
        <taxon>Rhizaria</taxon>
        <taxon>Retaria</taxon>
        <taxon>Foraminifera</taxon>
        <taxon>Monothalamids</taxon>
        <taxon>Reticulomyxidae</taxon>
        <taxon>Reticulomyxa</taxon>
    </lineage>
</organism>
<evidence type="ECO:0000256" key="2">
    <source>
        <dbReference type="ARBA" id="ARBA00023043"/>
    </source>
</evidence>
<dbReference type="SMART" id="SM01052">
    <property type="entry name" value="CAP_GLY"/>
    <property type="match status" value="2"/>
</dbReference>
<feature type="repeat" description="ANK" evidence="3">
    <location>
        <begin position="842"/>
        <end position="874"/>
    </location>
</feature>
<name>X6NKJ9_RETFI</name>
<dbReference type="PANTHER" id="PTHR24123">
    <property type="entry name" value="ANKYRIN REPEAT-CONTAINING"/>
    <property type="match status" value="1"/>
</dbReference>
<protein>
    <recommendedName>
        <fullName evidence="5">CAP-Gly domain-containing protein</fullName>
    </recommendedName>
</protein>
<dbReference type="PANTHER" id="PTHR24123:SF33">
    <property type="entry name" value="PROTEIN HOS4"/>
    <property type="match status" value="1"/>
</dbReference>
<feature type="repeat" description="ANK" evidence="3">
    <location>
        <begin position="359"/>
        <end position="391"/>
    </location>
</feature>
<dbReference type="AlphaFoldDB" id="X6NKJ9"/>
<dbReference type="PROSITE" id="PS50245">
    <property type="entry name" value="CAP_GLY_2"/>
    <property type="match status" value="1"/>
</dbReference>
<evidence type="ECO:0000313" key="7">
    <source>
        <dbReference type="Proteomes" id="UP000023152"/>
    </source>
</evidence>
<dbReference type="Pfam" id="PF12796">
    <property type="entry name" value="Ank_2"/>
    <property type="match status" value="4"/>
</dbReference>
<feature type="repeat" description="ANK" evidence="3">
    <location>
        <begin position="392"/>
        <end position="424"/>
    </location>
</feature>
<dbReference type="InterPro" id="IPR036770">
    <property type="entry name" value="Ankyrin_rpt-contain_sf"/>
</dbReference>
<feature type="region of interest" description="Disordered" evidence="4">
    <location>
        <begin position="670"/>
        <end position="753"/>
    </location>
</feature>
<evidence type="ECO:0000256" key="1">
    <source>
        <dbReference type="ARBA" id="ARBA00022737"/>
    </source>
</evidence>
<dbReference type="InterPro" id="IPR036859">
    <property type="entry name" value="CAP-Gly_dom_sf"/>
</dbReference>
<keyword evidence="2 3" id="KW-0040">ANK repeat</keyword>
<dbReference type="Pfam" id="PF00023">
    <property type="entry name" value="Ank"/>
    <property type="match status" value="2"/>
</dbReference>
<dbReference type="Pfam" id="PF01302">
    <property type="entry name" value="CAP_GLY"/>
    <property type="match status" value="2"/>
</dbReference>
<dbReference type="OrthoDB" id="7464126at2759"/>
<accession>X6NKJ9</accession>
<dbReference type="InterPro" id="IPR002110">
    <property type="entry name" value="Ankyrin_rpt"/>
</dbReference>
<evidence type="ECO:0000313" key="6">
    <source>
        <dbReference type="EMBL" id="ETO26423.1"/>
    </source>
</evidence>
<dbReference type="InterPro" id="IPR000938">
    <property type="entry name" value="CAP-Gly_domain"/>
</dbReference>
<dbReference type="PROSITE" id="PS50088">
    <property type="entry name" value="ANK_REPEAT"/>
    <property type="match status" value="6"/>
</dbReference>
<evidence type="ECO:0000259" key="5">
    <source>
        <dbReference type="PROSITE" id="PS50245"/>
    </source>
</evidence>
<dbReference type="Gene3D" id="1.25.40.20">
    <property type="entry name" value="Ankyrin repeat-containing domain"/>
    <property type="match status" value="3"/>
</dbReference>
<feature type="domain" description="CAP-Gly" evidence="5">
    <location>
        <begin position="184"/>
        <end position="226"/>
    </location>
</feature>